<evidence type="ECO:0000313" key="14">
    <source>
        <dbReference type="EMBL" id="GBG92144.1"/>
    </source>
</evidence>
<dbReference type="InterPro" id="IPR002575">
    <property type="entry name" value="Aminoglycoside_PTrfase"/>
</dbReference>
<keyword evidence="5" id="KW-0274">FAD</keyword>
<dbReference type="InterPro" id="IPR041726">
    <property type="entry name" value="ACAD10_11_N"/>
</dbReference>
<evidence type="ECO:0000313" key="15">
    <source>
        <dbReference type="Proteomes" id="UP000265515"/>
    </source>
</evidence>
<dbReference type="Pfam" id="PF02770">
    <property type="entry name" value="Acyl-CoA_dh_M"/>
    <property type="match status" value="1"/>
</dbReference>
<dbReference type="Gene3D" id="1.10.540.10">
    <property type="entry name" value="Acyl-CoA dehydrogenase/oxidase, N-terminal domain"/>
    <property type="match status" value="1"/>
</dbReference>
<feature type="region of interest" description="Disordered" evidence="10">
    <location>
        <begin position="465"/>
        <end position="511"/>
    </location>
</feature>
<keyword evidence="7" id="KW-0560">Oxidoreductase</keyword>
<evidence type="ECO:0000256" key="1">
    <source>
        <dbReference type="ARBA" id="ARBA00001974"/>
    </source>
</evidence>
<keyword evidence="6" id="KW-0276">Fatty acid metabolism</keyword>
<dbReference type="GO" id="GO:0003995">
    <property type="term" value="F:acyl-CoA dehydrogenase activity"/>
    <property type="evidence" value="ECO:0007669"/>
    <property type="project" value="TreeGrafter"/>
</dbReference>
<evidence type="ECO:0008006" key="16">
    <source>
        <dbReference type="Google" id="ProtNLM"/>
    </source>
</evidence>
<feature type="domain" description="Acyl-CoA dehydrogenase/oxidase C-terminal" evidence="11">
    <location>
        <begin position="782"/>
        <end position="930"/>
    </location>
</feature>
<dbReference type="Gene3D" id="2.40.110.10">
    <property type="entry name" value="Butyryl-CoA Dehydrogenase, subunit A, domain 2"/>
    <property type="match status" value="1"/>
</dbReference>
<dbReference type="Gramene" id="GBG92144">
    <property type="protein sequence ID" value="GBG92144"/>
    <property type="gene ID" value="CBR_g54445"/>
</dbReference>
<accession>A0A388MC48</accession>
<dbReference type="STRING" id="69332.A0A388MC48"/>
<dbReference type="SUPFAM" id="SSF56112">
    <property type="entry name" value="Protein kinase-like (PK-like)"/>
    <property type="match status" value="1"/>
</dbReference>
<dbReference type="InterPro" id="IPR046373">
    <property type="entry name" value="Acyl-CoA_Oxase/DH_mid-dom_sf"/>
</dbReference>
<evidence type="ECO:0000259" key="13">
    <source>
        <dbReference type="Pfam" id="PF02770"/>
    </source>
</evidence>
<dbReference type="InterPro" id="IPR011009">
    <property type="entry name" value="Kinase-like_dom_sf"/>
</dbReference>
<dbReference type="OMA" id="AIAMIKI"/>
<dbReference type="Pfam" id="PF01636">
    <property type="entry name" value="APH"/>
    <property type="match status" value="1"/>
</dbReference>
<keyword evidence="9" id="KW-0576">Peroxisome</keyword>
<dbReference type="Gene3D" id="1.20.140.10">
    <property type="entry name" value="Butyryl-CoA Dehydrogenase, subunit A, domain 3"/>
    <property type="match status" value="1"/>
</dbReference>
<evidence type="ECO:0000256" key="9">
    <source>
        <dbReference type="ARBA" id="ARBA00023140"/>
    </source>
</evidence>
<proteinExistence type="inferred from homology"/>
<dbReference type="GO" id="GO:0005777">
    <property type="term" value="C:peroxisome"/>
    <property type="evidence" value="ECO:0007669"/>
    <property type="project" value="UniProtKB-SubCell"/>
</dbReference>
<dbReference type="GO" id="GO:0048767">
    <property type="term" value="P:root hair elongation"/>
    <property type="evidence" value="ECO:0007669"/>
    <property type="project" value="EnsemblPlants"/>
</dbReference>
<dbReference type="InterPro" id="IPR006091">
    <property type="entry name" value="Acyl-CoA_Oxase/DH_mid-dom"/>
</dbReference>
<dbReference type="InterPro" id="IPR036250">
    <property type="entry name" value="AcylCo_DH-like_C"/>
</dbReference>
<dbReference type="OrthoDB" id="434771at2759"/>
<dbReference type="Pfam" id="PF00441">
    <property type="entry name" value="Acyl-CoA_dh_1"/>
    <property type="match status" value="1"/>
</dbReference>
<comment type="caution">
    <text evidence="14">The sequence shown here is derived from an EMBL/GenBank/DDBJ whole genome shotgun (WGS) entry which is preliminary data.</text>
</comment>
<feature type="compositionally biased region" description="Gly residues" evidence="10">
    <location>
        <begin position="484"/>
        <end position="493"/>
    </location>
</feature>
<evidence type="ECO:0000256" key="3">
    <source>
        <dbReference type="ARBA" id="ARBA00009347"/>
    </source>
</evidence>
<dbReference type="CDD" id="cd05154">
    <property type="entry name" value="ACAD10_11_N-like"/>
    <property type="match status" value="1"/>
</dbReference>
<evidence type="ECO:0000256" key="4">
    <source>
        <dbReference type="ARBA" id="ARBA00022630"/>
    </source>
</evidence>
<dbReference type="InterPro" id="IPR037069">
    <property type="entry name" value="AcylCoA_DH/ox_N_sf"/>
</dbReference>
<dbReference type="PANTHER" id="PTHR48083">
    <property type="entry name" value="MEDIUM-CHAIN SPECIFIC ACYL-COA DEHYDROGENASE, MITOCHONDRIAL-RELATED"/>
    <property type="match status" value="1"/>
</dbReference>
<evidence type="ECO:0000259" key="12">
    <source>
        <dbReference type="Pfam" id="PF01636"/>
    </source>
</evidence>
<dbReference type="PANTHER" id="PTHR48083:SF13">
    <property type="entry name" value="ACYL-COA DEHYDROGENASE FAMILY MEMBER 11"/>
    <property type="match status" value="1"/>
</dbReference>
<feature type="compositionally biased region" description="Basic and acidic residues" evidence="10">
    <location>
        <begin position="311"/>
        <end position="326"/>
    </location>
</feature>
<evidence type="ECO:0000256" key="8">
    <source>
        <dbReference type="ARBA" id="ARBA00023098"/>
    </source>
</evidence>
<comment type="cofactor">
    <cofactor evidence="1">
        <name>FAD</name>
        <dbReference type="ChEBI" id="CHEBI:57692"/>
    </cofactor>
</comment>
<keyword evidence="15" id="KW-1185">Reference proteome</keyword>
<evidence type="ECO:0000256" key="7">
    <source>
        <dbReference type="ARBA" id="ARBA00023002"/>
    </source>
</evidence>
<dbReference type="Proteomes" id="UP000265515">
    <property type="component" value="Unassembled WGS sequence"/>
</dbReference>
<dbReference type="InterPro" id="IPR009075">
    <property type="entry name" value="AcylCo_DH/oxidase_C"/>
</dbReference>
<dbReference type="GO" id="GO:0033539">
    <property type="term" value="P:fatty acid beta-oxidation using acyl-CoA dehydrogenase"/>
    <property type="evidence" value="ECO:0007669"/>
    <property type="project" value="TreeGrafter"/>
</dbReference>
<feature type="domain" description="Aminoglycoside phosphotransferase" evidence="12">
    <location>
        <begin position="42"/>
        <end position="286"/>
    </location>
</feature>
<comment type="similarity">
    <text evidence="3">Belongs to the acyl-CoA dehydrogenase family.</text>
</comment>
<feature type="region of interest" description="Disordered" evidence="10">
    <location>
        <begin position="306"/>
        <end position="326"/>
    </location>
</feature>
<evidence type="ECO:0000256" key="2">
    <source>
        <dbReference type="ARBA" id="ARBA00004275"/>
    </source>
</evidence>
<organism evidence="14 15">
    <name type="scientific">Chara braunii</name>
    <name type="common">Braun's stonewort</name>
    <dbReference type="NCBI Taxonomy" id="69332"/>
    <lineage>
        <taxon>Eukaryota</taxon>
        <taxon>Viridiplantae</taxon>
        <taxon>Streptophyta</taxon>
        <taxon>Charophyceae</taxon>
        <taxon>Charales</taxon>
        <taxon>Characeae</taxon>
        <taxon>Chara</taxon>
    </lineage>
</organism>
<keyword evidence="8" id="KW-0443">Lipid metabolism</keyword>
<name>A0A388MC48_CHABU</name>
<dbReference type="EMBL" id="BFEA01001007">
    <property type="protein sequence ID" value="GBG92144.1"/>
    <property type="molecule type" value="Genomic_DNA"/>
</dbReference>
<dbReference type="SUPFAM" id="SSF56645">
    <property type="entry name" value="Acyl-CoA dehydrogenase NM domain-like"/>
    <property type="match status" value="1"/>
</dbReference>
<dbReference type="AlphaFoldDB" id="A0A388MC48"/>
<reference evidence="14 15" key="1">
    <citation type="journal article" date="2018" name="Cell">
        <title>The Chara Genome: Secondary Complexity and Implications for Plant Terrestrialization.</title>
        <authorList>
            <person name="Nishiyama T."/>
            <person name="Sakayama H."/>
            <person name="Vries J.D."/>
            <person name="Buschmann H."/>
            <person name="Saint-Marcoux D."/>
            <person name="Ullrich K.K."/>
            <person name="Haas F.B."/>
            <person name="Vanderstraeten L."/>
            <person name="Becker D."/>
            <person name="Lang D."/>
            <person name="Vosolsobe S."/>
            <person name="Rombauts S."/>
            <person name="Wilhelmsson P.K.I."/>
            <person name="Janitza P."/>
            <person name="Kern R."/>
            <person name="Heyl A."/>
            <person name="Rumpler F."/>
            <person name="Villalobos L.I.A.C."/>
            <person name="Clay J.M."/>
            <person name="Skokan R."/>
            <person name="Toyoda A."/>
            <person name="Suzuki Y."/>
            <person name="Kagoshima H."/>
            <person name="Schijlen E."/>
            <person name="Tajeshwar N."/>
            <person name="Catarino B."/>
            <person name="Hetherington A.J."/>
            <person name="Saltykova A."/>
            <person name="Bonnot C."/>
            <person name="Breuninger H."/>
            <person name="Symeonidi A."/>
            <person name="Radhakrishnan G.V."/>
            <person name="Van Nieuwerburgh F."/>
            <person name="Deforce D."/>
            <person name="Chang C."/>
            <person name="Karol K.G."/>
            <person name="Hedrich R."/>
            <person name="Ulvskov P."/>
            <person name="Glockner G."/>
            <person name="Delwiche C.F."/>
            <person name="Petrasek J."/>
            <person name="Van de Peer Y."/>
            <person name="Friml J."/>
            <person name="Beilby M."/>
            <person name="Dolan L."/>
            <person name="Kohara Y."/>
            <person name="Sugano S."/>
            <person name="Fujiyama A."/>
            <person name="Delaux P.-M."/>
            <person name="Quint M."/>
            <person name="TheiBen G."/>
            <person name="Hagemann M."/>
            <person name="Harholt J."/>
            <person name="Dunand C."/>
            <person name="Zachgo S."/>
            <person name="Langdale J."/>
            <person name="Maumus F."/>
            <person name="Straeten D.V.D."/>
            <person name="Gould S.B."/>
            <person name="Rensing S.A."/>
        </authorList>
    </citation>
    <scope>NUCLEOTIDE SEQUENCE [LARGE SCALE GENOMIC DNA]</scope>
    <source>
        <strain evidence="14 15">S276</strain>
    </source>
</reference>
<sequence length="938" mass="102034">MAFETTHASPVRAGLEIDEGRLLEYLQRNASSLPQFPRSLRVRQFGHGQSNPTYLLDLNSGSGGNTTSNKYNNVVGTTSAASDSFRLVLRKKPPGKILRSAHAVEREFQVLHALGRGTNVPVPRVRCLCTDCDVIGTPFYLMDFVQGRIFVDPNLPDVAPQERRMMYADMIASMAAIHRVDVDAIGLGGYGARGRYCARQVDRWAKQYHASTATGISGGVEPLPSMIYLIQWLRENLPSQEQFGLVHGDFRIGNLIFHPTEPRVIAVLDWELSTLGDPLSDVAYSCLPYHYPPGVNHIPSLLVDHEEGEGEGEREGEGEGEGEGRRKVAGKMLPLGVPSEQEYLEEYRKLSGSLVHQQTWNFYLALSLFRLASILAGVYQRSLQGNASAADANQKGGMVGVLADLALRIISRPDPGPAISAGGGIVHLLPKDGGRATDTPVARARREIAGTFHIDGTAAHTNMLPVSERVGGGGGGGEGREGGGGKGGRGGLRGSSRQGKGAQKEEDEPALVVGFEPSAKVQRLHAQLLAFMEKWVIPNEHVFQAHATSDKRWTIHPLMEELKSKAREAGLWNLWVPLDSASLASKMRLLENQRAVHNGTTSGFDVGLGLTNLEYAPLCEIMGRSVWAPEIFNCSAPDTGNMEVLLKYGTPLQQQLWLKPLLEGSIRSCFAMTEPTVASSDATNIQASIRREGNRYILNGRKWWTSGAMDPRCKVAIFMGKTDPAAPLHAQQSMILVDMESPGVKIIRPLTVFGYEDAPHGHAEVSFENVSVPAENLLLGEGRGFEIAQGRLGPGRLHHCMRLIGMAERAMERMARRARERKAFGKELAMHGGFLQQLAECRIEIEKARLLVLNAAHKLDRLGNKAARGELAIAKVAAPNAALKVIDTAIQLHGGAGVSGDFPLAYLWANARSLRIADGPDEVHLGTIAKLELAKSRL</sequence>
<protein>
    <recommendedName>
        <fullName evidence="16">Aminoglycoside phosphotransferase domain-containing protein</fullName>
    </recommendedName>
</protein>
<gene>
    <name evidence="14" type="ORF">CBR_g54445</name>
</gene>
<dbReference type="InterPro" id="IPR009100">
    <property type="entry name" value="AcylCoA_DH/oxidase_NM_dom_sf"/>
</dbReference>
<comment type="subcellular location">
    <subcellularLocation>
        <location evidence="2">Peroxisome</location>
    </subcellularLocation>
</comment>
<evidence type="ECO:0000256" key="10">
    <source>
        <dbReference type="SAM" id="MobiDB-lite"/>
    </source>
</evidence>
<evidence type="ECO:0000256" key="6">
    <source>
        <dbReference type="ARBA" id="ARBA00022832"/>
    </source>
</evidence>
<evidence type="ECO:0000259" key="11">
    <source>
        <dbReference type="Pfam" id="PF00441"/>
    </source>
</evidence>
<dbReference type="SUPFAM" id="SSF47203">
    <property type="entry name" value="Acyl-CoA dehydrogenase C-terminal domain-like"/>
    <property type="match status" value="1"/>
</dbReference>
<dbReference type="Gene3D" id="3.90.1200.10">
    <property type="match status" value="1"/>
</dbReference>
<dbReference type="Gene3D" id="3.30.200.20">
    <property type="entry name" value="Phosphorylase Kinase, domain 1"/>
    <property type="match status" value="1"/>
</dbReference>
<dbReference type="GO" id="GO:0050660">
    <property type="term" value="F:flavin adenine dinucleotide binding"/>
    <property type="evidence" value="ECO:0007669"/>
    <property type="project" value="InterPro"/>
</dbReference>
<feature type="domain" description="Acyl-CoA oxidase/dehydrogenase middle" evidence="13">
    <location>
        <begin position="669"/>
        <end position="770"/>
    </location>
</feature>
<keyword evidence="4" id="KW-0285">Flavoprotein</keyword>
<evidence type="ECO:0000256" key="5">
    <source>
        <dbReference type="ARBA" id="ARBA00022827"/>
    </source>
</evidence>
<dbReference type="FunFam" id="2.40.110.10:FF:000002">
    <property type="entry name" value="Acyl-CoA dehydrogenase fadE12"/>
    <property type="match status" value="1"/>
</dbReference>
<dbReference type="InterPro" id="IPR050741">
    <property type="entry name" value="Acyl-CoA_dehydrogenase"/>
</dbReference>